<evidence type="ECO:0000313" key="1">
    <source>
        <dbReference type="EMBL" id="KAL0945259.1"/>
    </source>
</evidence>
<keyword evidence="2" id="KW-1185">Reference proteome</keyword>
<sequence length="194" mass="21541">MLDGCADPMSPCALALSKNLVDIALLAAKQTLRYPLLQSTTKNLHRMQAPIYRRILLYHQNCVAAVISIVKVSEPSQHTPSTSSAFPGWLCDVLTEDGICQSCKLRSAWLQDYLADVRAKLSTAPGKRDVTSPEFTHRHALQIRCNNSASPFIVHQSSTSTTCRTAMHVRFPLLVKTLREKIDKAIDNVALDLR</sequence>
<gene>
    <name evidence="1" type="ORF">HGRIS_000769</name>
</gene>
<comment type="caution">
    <text evidence="1">The sequence shown here is derived from an EMBL/GenBank/DDBJ whole genome shotgun (WGS) entry which is preliminary data.</text>
</comment>
<protein>
    <submittedName>
        <fullName evidence="1">Uncharacterized protein</fullName>
    </submittedName>
</protein>
<dbReference type="EMBL" id="JASNQZ010000018">
    <property type="protein sequence ID" value="KAL0945259.1"/>
    <property type="molecule type" value="Genomic_DNA"/>
</dbReference>
<organism evidence="1 2">
    <name type="scientific">Hohenbuehelia grisea</name>
    <dbReference type="NCBI Taxonomy" id="104357"/>
    <lineage>
        <taxon>Eukaryota</taxon>
        <taxon>Fungi</taxon>
        <taxon>Dikarya</taxon>
        <taxon>Basidiomycota</taxon>
        <taxon>Agaricomycotina</taxon>
        <taxon>Agaricomycetes</taxon>
        <taxon>Agaricomycetidae</taxon>
        <taxon>Agaricales</taxon>
        <taxon>Pleurotineae</taxon>
        <taxon>Pleurotaceae</taxon>
        <taxon>Hohenbuehelia</taxon>
    </lineage>
</organism>
<accession>A0ABR3IPP7</accession>
<evidence type="ECO:0000313" key="2">
    <source>
        <dbReference type="Proteomes" id="UP001556367"/>
    </source>
</evidence>
<dbReference type="Proteomes" id="UP001556367">
    <property type="component" value="Unassembled WGS sequence"/>
</dbReference>
<reference evidence="2" key="1">
    <citation type="submission" date="2024-06" db="EMBL/GenBank/DDBJ databases">
        <title>Multi-omics analyses provide insights into the biosynthesis of the anticancer antibiotic pleurotin in Hohenbuehelia grisea.</title>
        <authorList>
            <person name="Weaver J.A."/>
            <person name="Alberti F."/>
        </authorList>
    </citation>
    <scope>NUCLEOTIDE SEQUENCE [LARGE SCALE GENOMIC DNA]</scope>
    <source>
        <strain evidence="2">T-177</strain>
    </source>
</reference>
<name>A0ABR3IPP7_9AGAR</name>
<proteinExistence type="predicted"/>